<reference evidence="3" key="5">
    <citation type="submission" date="2025-09" db="UniProtKB">
        <authorList>
            <consortium name="Ensembl"/>
        </authorList>
    </citation>
    <scope>IDENTIFICATION</scope>
</reference>
<dbReference type="AlphaFoldDB" id="A0A4W3H4Z6"/>
<name>A0A4W3H4Z6_CALMI</name>
<sequence>VIRSSEESLDTLPSWCSCCRCCTWWKWLLGLLLAWLLLLGLLFGLIALADEVKNLKGRVKELESRGHTSRLTGSSEDYSFASRDRVGDLGLGLATGGGSGPNIEQYIQRMVEKELKSDTVQASLRGGPGDQGFPGTPGQAGPPGPEGPKGQKGSAGEHGADGQRGLRGETGPAGKGEKGDRGKRVPYSSTVPLVTLL</sequence>
<dbReference type="InterPro" id="IPR008160">
    <property type="entry name" value="Collagen"/>
</dbReference>
<evidence type="ECO:0000256" key="2">
    <source>
        <dbReference type="SAM" id="Phobius"/>
    </source>
</evidence>
<feature type="region of interest" description="Disordered" evidence="1">
    <location>
        <begin position="122"/>
        <end position="197"/>
    </location>
</feature>
<dbReference type="Ensembl" id="ENSCMIT00000010697.1">
    <property type="protein sequence ID" value="ENSCMIP00000010425.1"/>
    <property type="gene ID" value="ENSCMIG00000005508.1"/>
</dbReference>
<evidence type="ECO:0000313" key="4">
    <source>
        <dbReference type="Proteomes" id="UP000314986"/>
    </source>
</evidence>
<keyword evidence="2" id="KW-0812">Transmembrane</keyword>
<reference evidence="4" key="2">
    <citation type="journal article" date="2007" name="PLoS Biol.">
        <title>Survey sequencing and comparative analysis of the elephant shark (Callorhinchus milii) genome.</title>
        <authorList>
            <person name="Venkatesh B."/>
            <person name="Kirkness E.F."/>
            <person name="Loh Y.H."/>
            <person name="Halpern A.L."/>
            <person name="Lee A.P."/>
            <person name="Johnson J."/>
            <person name="Dandona N."/>
            <person name="Viswanathan L.D."/>
            <person name="Tay A."/>
            <person name="Venter J.C."/>
            <person name="Strausberg R.L."/>
            <person name="Brenner S."/>
        </authorList>
    </citation>
    <scope>NUCLEOTIDE SEQUENCE [LARGE SCALE GENOMIC DNA]</scope>
</reference>
<dbReference type="PANTHER" id="PTHR24637">
    <property type="entry name" value="COLLAGEN"/>
    <property type="match status" value="1"/>
</dbReference>
<reference evidence="4" key="3">
    <citation type="journal article" date="2014" name="Nature">
        <title>Elephant shark genome provides unique insights into gnathostome evolution.</title>
        <authorList>
            <consortium name="International Elephant Shark Genome Sequencing Consortium"/>
            <person name="Venkatesh B."/>
            <person name="Lee A.P."/>
            <person name="Ravi V."/>
            <person name="Maurya A.K."/>
            <person name="Lian M.M."/>
            <person name="Swann J.B."/>
            <person name="Ohta Y."/>
            <person name="Flajnik M.F."/>
            <person name="Sutoh Y."/>
            <person name="Kasahara M."/>
            <person name="Hoon S."/>
            <person name="Gangu V."/>
            <person name="Roy S.W."/>
            <person name="Irimia M."/>
            <person name="Korzh V."/>
            <person name="Kondrychyn I."/>
            <person name="Lim Z.W."/>
            <person name="Tay B.H."/>
            <person name="Tohari S."/>
            <person name="Kong K.W."/>
            <person name="Ho S."/>
            <person name="Lorente-Galdos B."/>
            <person name="Quilez J."/>
            <person name="Marques-Bonet T."/>
            <person name="Raney B.J."/>
            <person name="Ingham P.W."/>
            <person name="Tay A."/>
            <person name="Hillier L.W."/>
            <person name="Minx P."/>
            <person name="Boehm T."/>
            <person name="Wilson R.K."/>
            <person name="Brenner S."/>
            <person name="Warren W.C."/>
        </authorList>
    </citation>
    <scope>NUCLEOTIDE SEQUENCE [LARGE SCALE GENOMIC DNA]</scope>
</reference>
<keyword evidence="4" id="KW-1185">Reference proteome</keyword>
<keyword evidence="2" id="KW-1133">Transmembrane helix</keyword>
<organism evidence="3 4">
    <name type="scientific">Callorhinchus milii</name>
    <name type="common">Ghost shark</name>
    <dbReference type="NCBI Taxonomy" id="7868"/>
    <lineage>
        <taxon>Eukaryota</taxon>
        <taxon>Metazoa</taxon>
        <taxon>Chordata</taxon>
        <taxon>Craniata</taxon>
        <taxon>Vertebrata</taxon>
        <taxon>Chondrichthyes</taxon>
        <taxon>Holocephali</taxon>
        <taxon>Chimaeriformes</taxon>
        <taxon>Callorhinchidae</taxon>
        <taxon>Callorhinchus</taxon>
    </lineage>
</organism>
<feature type="transmembrane region" description="Helical" evidence="2">
    <location>
        <begin position="27"/>
        <end position="48"/>
    </location>
</feature>
<dbReference type="InParanoid" id="A0A4W3H4Z6"/>
<dbReference type="Pfam" id="PF01391">
    <property type="entry name" value="Collagen"/>
    <property type="match status" value="1"/>
</dbReference>
<feature type="compositionally biased region" description="Basic and acidic residues" evidence="1">
    <location>
        <begin position="158"/>
        <end position="167"/>
    </location>
</feature>
<dbReference type="STRING" id="7868.ENSCMIP00000010425"/>
<feature type="compositionally biased region" description="Polar residues" evidence="1">
    <location>
        <begin position="187"/>
        <end position="197"/>
    </location>
</feature>
<keyword evidence="2" id="KW-0472">Membrane</keyword>
<reference evidence="3" key="4">
    <citation type="submission" date="2025-08" db="UniProtKB">
        <authorList>
            <consortium name="Ensembl"/>
        </authorList>
    </citation>
    <scope>IDENTIFICATION</scope>
</reference>
<evidence type="ECO:0000256" key="1">
    <source>
        <dbReference type="SAM" id="MobiDB-lite"/>
    </source>
</evidence>
<reference evidence="4" key="1">
    <citation type="journal article" date="2006" name="Science">
        <title>Ancient noncoding elements conserved in the human genome.</title>
        <authorList>
            <person name="Venkatesh B."/>
            <person name="Kirkness E.F."/>
            <person name="Loh Y.H."/>
            <person name="Halpern A.L."/>
            <person name="Lee A.P."/>
            <person name="Johnson J."/>
            <person name="Dandona N."/>
            <person name="Viswanathan L.D."/>
            <person name="Tay A."/>
            <person name="Venter J.C."/>
            <person name="Strausberg R.L."/>
            <person name="Brenner S."/>
        </authorList>
    </citation>
    <scope>NUCLEOTIDE SEQUENCE [LARGE SCALE GENOMIC DNA]</scope>
</reference>
<dbReference type="Proteomes" id="UP000314986">
    <property type="component" value="Unassembled WGS sequence"/>
</dbReference>
<evidence type="ECO:0008006" key="5">
    <source>
        <dbReference type="Google" id="ProtNLM"/>
    </source>
</evidence>
<accession>A0A4W3H4Z6</accession>
<proteinExistence type="predicted"/>
<evidence type="ECO:0000313" key="3">
    <source>
        <dbReference type="Ensembl" id="ENSCMIP00000010425.1"/>
    </source>
</evidence>
<protein>
    <recommendedName>
        <fullName evidence="5">Collagen alpha-1(XVII) chain-like protein</fullName>
    </recommendedName>
</protein>